<feature type="binding site" evidence="4">
    <location>
        <position position="217"/>
    </location>
    <ligand>
        <name>[4Fe-4S] cluster</name>
        <dbReference type="ChEBI" id="CHEBI:49883"/>
    </ligand>
</feature>
<name>A0A221JZ06_9RHOB</name>
<reference evidence="6 7" key="1">
    <citation type="submission" date="2017-07" db="EMBL/GenBank/DDBJ databases">
        <title>Genome Sequence of Sulfitobacter pseudonitzschiae Strain SMR1 Isolated from a culture of the Diatom Skeletonema marinoi.</title>
        <authorList>
            <person name="Topel M."/>
            <person name="Pinder M.I.M."/>
            <person name="Johansson O.N."/>
            <person name="Kourtchenko O."/>
            <person name="Godhe A."/>
            <person name="Clarke A.K."/>
        </authorList>
    </citation>
    <scope>NUCLEOTIDE SEQUENCE [LARGE SCALE GENOMIC DNA]</scope>
    <source>
        <strain evidence="6 7">SMR1</strain>
    </source>
</reference>
<dbReference type="KEGG" id="spse:SULPSESMR1_01157"/>
<dbReference type="AlphaFoldDB" id="A0A221JZ06"/>
<dbReference type="STRING" id="1402135.SAMN05444149_101460"/>
<evidence type="ECO:0000256" key="3">
    <source>
        <dbReference type="ARBA" id="ARBA00024327"/>
    </source>
</evidence>
<comment type="subcellular location">
    <subcellularLocation>
        <location evidence="4">Cytoplasm</location>
    </subcellularLocation>
</comment>
<dbReference type="PIRSF" id="PIRSF000857">
    <property type="entry name" value="PAPS_reductase"/>
    <property type="match status" value="1"/>
</dbReference>
<feature type="active site" description="Nucleophile; cysteine thiosulfonate intermediate" evidence="4">
    <location>
        <position position="240"/>
    </location>
</feature>
<feature type="binding site" evidence="4">
    <location>
        <position position="130"/>
    </location>
    <ligand>
        <name>[4Fe-4S] cluster</name>
        <dbReference type="ChEBI" id="CHEBI:49883"/>
    </ligand>
</feature>
<keyword evidence="4" id="KW-0408">Iron</keyword>
<comment type="catalytic activity">
    <reaction evidence="4">
        <text>[thioredoxin]-disulfide + sulfite + AMP + 2 H(+) = adenosine 5'-phosphosulfate + [thioredoxin]-dithiol</text>
        <dbReference type="Rhea" id="RHEA:21976"/>
        <dbReference type="Rhea" id="RHEA-COMP:10698"/>
        <dbReference type="Rhea" id="RHEA-COMP:10700"/>
        <dbReference type="ChEBI" id="CHEBI:15378"/>
        <dbReference type="ChEBI" id="CHEBI:17359"/>
        <dbReference type="ChEBI" id="CHEBI:29950"/>
        <dbReference type="ChEBI" id="CHEBI:50058"/>
        <dbReference type="ChEBI" id="CHEBI:58243"/>
        <dbReference type="ChEBI" id="CHEBI:456215"/>
        <dbReference type="EC" id="1.8.4.10"/>
    </reaction>
</comment>
<dbReference type="Pfam" id="PF01507">
    <property type="entry name" value="PAPS_reduct"/>
    <property type="match status" value="1"/>
</dbReference>
<dbReference type="GO" id="GO:0070814">
    <property type="term" value="P:hydrogen sulfide biosynthetic process"/>
    <property type="evidence" value="ECO:0007669"/>
    <property type="project" value="UniProtKB-UniRule"/>
</dbReference>
<dbReference type="Proteomes" id="UP000199754">
    <property type="component" value="Chromosome"/>
</dbReference>
<keyword evidence="4" id="KW-0411">Iron-sulfur</keyword>
<keyword evidence="4" id="KW-0479">Metal-binding</keyword>
<keyword evidence="4" id="KW-0963">Cytoplasm</keyword>
<dbReference type="SUPFAM" id="SSF52402">
    <property type="entry name" value="Adenine nucleotide alpha hydrolases-like"/>
    <property type="match status" value="1"/>
</dbReference>
<gene>
    <name evidence="4 6" type="primary">cysH</name>
    <name evidence="6" type="ORF">SULPSESMR1_01157</name>
</gene>
<dbReference type="InterPro" id="IPR002500">
    <property type="entry name" value="PAPS_reduct_dom"/>
</dbReference>
<comment type="pathway">
    <text evidence="3 4">Sulfur metabolism; hydrogen sulfide biosynthesis; sulfite from sulfate.</text>
</comment>
<dbReference type="NCBIfam" id="TIGR00434">
    <property type="entry name" value="cysH"/>
    <property type="match status" value="1"/>
</dbReference>
<dbReference type="InterPro" id="IPR014729">
    <property type="entry name" value="Rossmann-like_a/b/a_fold"/>
</dbReference>
<evidence type="ECO:0000313" key="7">
    <source>
        <dbReference type="Proteomes" id="UP000199754"/>
    </source>
</evidence>
<comment type="function">
    <text evidence="4">Catalyzes the formation of sulfite from adenosine 5'-phosphosulfate (APS) using thioredoxin as an electron donor.</text>
</comment>
<dbReference type="OrthoDB" id="9794018at2"/>
<feature type="binding site" evidence="4">
    <location>
        <position position="129"/>
    </location>
    <ligand>
        <name>[4Fe-4S] cluster</name>
        <dbReference type="ChEBI" id="CHEBI:49883"/>
    </ligand>
</feature>
<dbReference type="PANTHER" id="PTHR46509:SF1">
    <property type="entry name" value="PHOSPHOADENOSINE PHOSPHOSULFATE REDUCTASE"/>
    <property type="match status" value="1"/>
</dbReference>
<evidence type="ECO:0000256" key="1">
    <source>
        <dbReference type="ARBA" id="ARBA00009732"/>
    </source>
</evidence>
<dbReference type="InterPro" id="IPR004511">
    <property type="entry name" value="PAPS/APS_Rdtase"/>
</dbReference>
<comment type="similarity">
    <text evidence="1 4">Belongs to the PAPS reductase family. CysH subfamily.</text>
</comment>
<dbReference type="GO" id="GO:0043866">
    <property type="term" value="F:adenylyl-sulfate reductase (thioredoxin) activity"/>
    <property type="evidence" value="ECO:0007669"/>
    <property type="project" value="UniProtKB-EC"/>
</dbReference>
<dbReference type="EMBL" id="CP022415">
    <property type="protein sequence ID" value="ASM71981.1"/>
    <property type="molecule type" value="Genomic_DNA"/>
</dbReference>
<dbReference type="GO" id="GO:0004604">
    <property type="term" value="F:phosphoadenylyl-sulfate reductase (thioredoxin) activity"/>
    <property type="evidence" value="ECO:0007669"/>
    <property type="project" value="UniProtKB-UniRule"/>
</dbReference>
<proteinExistence type="inferred from homology"/>
<evidence type="ECO:0000256" key="2">
    <source>
        <dbReference type="ARBA" id="ARBA00023002"/>
    </source>
</evidence>
<keyword evidence="2 4" id="KW-0560">Oxidoreductase</keyword>
<keyword evidence="7" id="KW-1185">Reference proteome</keyword>
<dbReference type="EC" id="1.8.4.10" evidence="4"/>
<dbReference type="eggNOG" id="COG0175">
    <property type="taxonomic scope" value="Bacteria"/>
</dbReference>
<evidence type="ECO:0000256" key="4">
    <source>
        <dbReference type="HAMAP-Rule" id="MF_00063"/>
    </source>
</evidence>
<comment type="cofactor">
    <cofactor evidence="4">
        <name>[4Fe-4S] cluster</name>
        <dbReference type="ChEBI" id="CHEBI:49883"/>
    </cofactor>
    <text evidence="4">Binds 1 [4Fe-4S] cluster per subunit.</text>
</comment>
<dbReference type="GO" id="GO:0005737">
    <property type="term" value="C:cytoplasm"/>
    <property type="evidence" value="ECO:0007669"/>
    <property type="project" value="UniProtKB-SubCell"/>
</dbReference>
<evidence type="ECO:0000259" key="5">
    <source>
        <dbReference type="Pfam" id="PF01507"/>
    </source>
</evidence>
<dbReference type="HAMAP" id="MF_00063">
    <property type="entry name" value="CysH"/>
    <property type="match status" value="1"/>
</dbReference>
<sequence>MLHLAQETLPEGPVPTDLHLQAEALNNRLRHHGATDVLRAAVNEIEGLALVSSFGAESVVLLHLLAMVDPSVPVLFIDTEMLFTETLVYQQEVAERLRLKDLRIIRAADSEVSFEDPDGTLHQFDTDACCALRKTRPLQKALAGHGGWITGRKRYQSGQRAQLEFFEVEDAPTGARIKVNPLARWTPEDVREYMIENRLPRHPLVAQGYPSIGCAPCTSPVAEGEDPRAGRWRNSQKDECGIHFVDGKMVRTGAQQ</sequence>
<dbReference type="NCBIfam" id="NF002537">
    <property type="entry name" value="PRK02090.1"/>
    <property type="match status" value="1"/>
</dbReference>
<protein>
    <recommendedName>
        <fullName evidence="4">Adenosine 5'-phosphosulfate reductase</fullName>
        <shortName evidence="4">APS reductase</shortName>
        <ecNumber evidence="4">1.8.4.10</ecNumber>
    </recommendedName>
    <alternativeName>
        <fullName evidence="4">5'-adenylylsulfate reductase</fullName>
    </alternativeName>
    <alternativeName>
        <fullName evidence="4">Thioredoxin-dependent 5'-adenylylsulfate reductase</fullName>
    </alternativeName>
</protein>
<dbReference type="GO" id="GO:0051539">
    <property type="term" value="F:4 iron, 4 sulfur cluster binding"/>
    <property type="evidence" value="ECO:0007669"/>
    <property type="project" value="UniProtKB-UniRule"/>
</dbReference>
<dbReference type="GO" id="GO:0019379">
    <property type="term" value="P:sulfate assimilation, phosphoadenylyl sulfate reduction by phosphoadenylyl-sulfate reductase (thioredoxin)"/>
    <property type="evidence" value="ECO:0007669"/>
    <property type="project" value="UniProtKB-UniRule"/>
</dbReference>
<dbReference type="RefSeq" id="WP_089419949.1">
    <property type="nucleotide sequence ID" value="NZ_CP022415.1"/>
</dbReference>
<evidence type="ECO:0000313" key="6">
    <source>
        <dbReference type="EMBL" id="ASM71981.1"/>
    </source>
</evidence>
<dbReference type="PANTHER" id="PTHR46509">
    <property type="entry name" value="PHOSPHOADENOSINE PHOSPHOSULFATE REDUCTASE"/>
    <property type="match status" value="1"/>
</dbReference>
<accession>A0A221JZ06</accession>
<dbReference type="GO" id="GO:0046872">
    <property type="term" value="F:metal ion binding"/>
    <property type="evidence" value="ECO:0007669"/>
    <property type="project" value="UniProtKB-KW"/>
</dbReference>
<organism evidence="6 7">
    <name type="scientific">Pseudosulfitobacter pseudonitzschiae</name>
    <dbReference type="NCBI Taxonomy" id="1402135"/>
    <lineage>
        <taxon>Bacteria</taxon>
        <taxon>Pseudomonadati</taxon>
        <taxon>Pseudomonadota</taxon>
        <taxon>Alphaproteobacteria</taxon>
        <taxon>Rhodobacterales</taxon>
        <taxon>Roseobacteraceae</taxon>
        <taxon>Pseudosulfitobacter</taxon>
    </lineage>
</organism>
<feature type="binding site" evidence="4">
    <location>
        <position position="214"/>
    </location>
    <ligand>
        <name>[4Fe-4S] cluster</name>
        <dbReference type="ChEBI" id="CHEBI:49883"/>
    </ligand>
</feature>
<feature type="domain" description="Phosphoadenosine phosphosulphate reductase" evidence="5">
    <location>
        <begin position="48"/>
        <end position="220"/>
    </location>
</feature>
<dbReference type="Gene3D" id="3.40.50.620">
    <property type="entry name" value="HUPs"/>
    <property type="match status" value="1"/>
</dbReference>